<evidence type="ECO:0000259" key="4">
    <source>
        <dbReference type="PROSITE" id="PS50043"/>
    </source>
</evidence>
<dbReference type="InterPro" id="IPR036388">
    <property type="entry name" value="WH-like_DNA-bd_sf"/>
</dbReference>
<dbReference type="KEGG" id="otr:OTERR_18980"/>
<evidence type="ECO:0000313" key="6">
    <source>
        <dbReference type="Proteomes" id="UP000323671"/>
    </source>
</evidence>
<dbReference type="PROSITE" id="PS50043">
    <property type="entry name" value="HTH_LUXR_2"/>
    <property type="match status" value="1"/>
</dbReference>
<dbReference type="NCBIfam" id="TIGR03020">
    <property type="entry name" value="EpsA"/>
    <property type="match status" value="1"/>
</dbReference>
<dbReference type="SMART" id="SM00421">
    <property type="entry name" value="HTH_LUXR"/>
    <property type="match status" value="1"/>
</dbReference>
<dbReference type="RefSeq" id="WP_223115918.1">
    <property type="nucleotide sequence ID" value="NZ_CP022579.1"/>
</dbReference>
<dbReference type="Gene3D" id="1.10.10.10">
    <property type="entry name" value="Winged helix-like DNA-binding domain superfamily/Winged helix DNA-binding domain"/>
    <property type="match status" value="1"/>
</dbReference>
<dbReference type="GO" id="GO:0003677">
    <property type="term" value="F:DNA binding"/>
    <property type="evidence" value="ECO:0007669"/>
    <property type="project" value="UniProtKB-KW"/>
</dbReference>
<sequence length="241" mass="27340">MFLRLVRDSLAVRRHLELFEWLQGDLQRFLPHQVAIAAWGNFAVGVIHFDVVSSLPGLRTVQLEDREICPILSRLFSRWEHTARTPICVNPQDECLQDVTASPDVAKVLAKSSSALVHGIKDERGQHDCLYVILGASPLQEPRCRDALQVLLPYLDTALRQVSHLPAQQPVERDDDAELTNDFGLSGRELEIMEWVMKGKTNQEIGMILDISAFTVKNHLQRIFKKLDVLNRAQAVAKLYK</sequence>
<proteinExistence type="predicted"/>
<dbReference type="PRINTS" id="PR00038">
    <property type="entry name" value="HTHLUXR"/>
</dbReference>
<feature type="domain" description="HTH luxR-type" evidence="4">
    <location>
        <begin position="178"/>
        <end position="241"/>
    </location>
</feature>
<dbReference type="InterPro" id="IPR000792">
    <property type="entry name" value="Tscrpt_reg_LuxR_C"/>
</dbReference>
<evidence type="ECO:0000313" key="5">
    <source>
        <dbReference type="EMBL" id="QEL65374.1"/>
    </source>
</evidence>
<dbReference type="Proteomes" id="UP000323671">
    <property type="component" value="Chromosome"/>
</dbReference>
<gene>
    <name evidence="5" type="ORF">OTERR_18980</name>
</gene>
<keyword evidence="6" id="KW-1185">Reference proteome</keyword>
<dbReference type="PANTHER" id="PTHR44688">
    <property type="entry name" value="DNA-BINDING TRANSCRIPTIONAL ACTIVATOR DEVR_DOSR"/>
    <property type="match status" value="1"/>
</dbReference>
<reference evidence="5 6" key="1">
    <citation type="submission" date="2017-07" db="EMBL/GenBank/DDBJ databases">
        <title>Complete genome sequence of Oryzomicrobium terrae TPP412.</title>
        <authorList>
            <person name="Chiu L.-W."/>
            <person name="Lo K.-J."/>
            <person name="Tsai Y.-M."/>
            <person name="Lin S.-S."/>
            <person name="Kuo C.-H."/>
            <person name="Liu C.-T."/>
        </authorList>
    </citation>
    <scope>NUCLEOTIDE SEQUENCE [LARGE SCALE GENOMIC DNA]</scope>
    <source>
        <strain evidence="5 6">TPP412</strain>
    </source>
</reference>
<dbReference type="Pfam" id="PF00196">
    <property type="entry name" value="GerE"/>
    <property type="match status" value="1"/>
</dbReference>
<dbReference type="GO" id="GO:0006355">
    <property type="term" value="P:regulation of DNA-templated transcription"/>
    <property type="evidence" value="ECO:0007669"/>
    <property type="project" value="InterPro"/>
</dbReference>
<keyword evidence="3" id="KW-0804">Transcription</keyword>
<dbReference type="InterPro" id="IPR016032">
    <property type="entry name" value="Sig_transdc_resp-reg_C-effctor"/>
</dbReference>
<dbReference type="PANTHER" id="PTHR44688:SF16">
    <property type="entry name" value="DNA-BINDING TRANSCRIPTIONAL ACTIVATOR DEVR_DOSR"/>
    <property type="match status" value="1"/>
</dbReference>
<evidence type="ECO:0000256" key="2">
    <source>
        <dbReference type="ARBA" id="ARBA00023125"/>
    </source>
</evidence>
<dbReference type="SUPFAM" id="SSF46894">
    <property type="entry name" value="C-terminal effector domain of the bipartite response regulators"/>
    <property type="match status" value="1"/>
</dbReference>
<evidence type="ECO:0000256" key="3">
    <source>
        <dbReference type="ARBA" id="ARBA00023163"/>
    </source>
</evidence>
<dbReference type="PROSITE" id="PS00622">
    <property type="entry name" value="HTH_LUXR_1"/>
    <property type="match status" value="1"/>
</dbReference>
<accession>A0A5C1E9P9</accession>
<dbReference type="AlphaFoldDB" id="A0A5C1E9P9"/>
<dbReference type="CDD" id="cd06170">
    <property type="entry name" value="LuxR_C_like"/>
    <property type="match status" value="1"/>
</dbReference>
<keyword evidence="1" id="KW-0805">Transcription regulation</keyword>
<protein>
    <recommendedName>
        <fullName evidence="4">HTH luxR-type domain-containing protein</fullName>
    </recommendedName>
</protein>
<dbReference type="EMBL" id="CP022579">
    <property type="protein sequence ID" value="QEL65374.1"/>
    <property type="molecule type" value="Genomic_DNA"/>
</dbReference>
<name>A0A5C1E9P9_9RHOO</name>
<evidence type="ECO:0000256" key="1">
    <source>
        <dbReference type="ARBA" id="ARBA00023015"/>
    </source>
</evidence>
<dbReference type="InterPro" id="IPR017470">
    <property type="entry name" value="Tscrpt_reg_EpsA"/>
</dbReference>
<organism evidence="5 6">
    <name type="scientific">Oryzomicrobium terrae</name>
    <dbReference type="NCBI Taxonomy" id="1735038"/>
    <lineage>
        <taxon>Bacteria</taxon>
        <taxon>Pseudomonadati</taxon>
        <taxon>Pseudomonadota</taxon>
        <taxon>Betaproteobacteria</taxon>
        <taxon>Rhodocyclales</taxon>
        <taxon>Rhodocyclaceae</taxon>
        <taxon>Oryzomicrobium</taxon>
    </lineage>
</organism>
<keyword evidence="2" id="KW-0238">DNA-binding</keyword>